<evidence type="ECO:0000313" key="3">
    <source>
        <dbReference type="Proteomes" id="UP000262583"/>
    </source>
</evidence>
<dbReference type="AlphaFoldDB" id="A0A2Z4Y5A6"/>
<evidence type="ECO:0000313" key="2">
    <source>
        <dbReference type="EMBL" id="AXA36344.1"/>
    </source>
</evidence>
<evidence type="ECO:0000256" key="1">
    <source>
        <dbReference type="SAM" id="Coils"/>
    </source>
</evidence>
<dbReference type="KEGG" id="schv:BRCON_1567"/>
<organism evidence="2 3">
    <name type="scientific">Sumerlaea chitinivorans</name>
    <dbReference type="NCBI Taxonomy" id="2250252"/>
    <lineage>
        <taxon>Bacteria</taxon>
        <taxon>Candidatus Sumerlaeota</taxon>
        <taxon>Candidatus Sumerlaeia</taxon>
        <taxon>Candidatus Sumerlaeales</taxon>
        <taxon>Candidatus Sumerlaeaceae</taxon>
        <taxon>Candidatus Sumerlaea</taxon>
    </lineage>
</organism>
<accession>A0A2Z4Y5A6</accession>
<dbReference type="Proteomes" id="UP000262583">
    <property type="component" value="Chromosome"/>
</dbReference>
<reference evidence="2 3" key="1">
    <citation type="submission" date="2018-05" db="EMBL/GenBank/DDBJ databases">
        <title>A metagenomic window into the 2 km-deep terrestrial subsurface aquifer revealed taxonomically and functionally diverse microbial community comprising novel uncultured bacterial lineages.</title>
        <authorList>
            <person name="Kadnikov V.V."/>
            <person name="Mardanov A.V."/>
            <person name="Beletsky A.V."/>
            <person name="Banks D."/>
            <person name="Pimenov N.V."/>
            <person name="Frank Y.A."/>
            <person name="Karnachuk O.V."/>
            <person name="Ravin N.V."/>
        </authorList>
    </citation>
    <scope>NUCLEOTIDE SEQUENCE [LARGE SCALE GENOMIC DNA]</scope>
    <source>
        <strain evidence="2">BY</strain>
    </source>
</reference>
<keyword evidence="1" id="KW-0175">Coiled coil</keyword>
<dbReference type="EMBL" id="CP030759">
    <property type="protein sequence ID" value="AXA36344.1"/>
    <property type="molecule type" value="Genomic_DNA"/>
</dbReference>
<feature type="coiled-coil region" evidence="1">
    <location>
        <begin position="136"/>
        <end position="166"/>
    </location>
</feature>
<proteinExistence type="predicted"/>
<protein>
    <submittedName>
        <fullName evidence="2">Uncharacterized protein</fullName>
    </submittedName>
</protein>
<sequence>MESKEERQEYLTQMEEARDELLKIISSTSLLADALREYAAIEFPKKGMQLTTRSCVSNPRKWQNRFKHSIEAILFECARIRSLWQQAYSPDTAPEKQKSLLRDCEDSRVRILHALRELNLTNASIRKLANSILEKLRIWHEDRQELRAALQQLELTETELKSIAKNASSGRNEDQPALEMDEKTLSDIVALEKSCIISRPLSERQRRPKQNSLSY</sequence>
<gene>
    <name evidence="2" type="ORF">BRCON_1567</name>
</gene>
<name>A0A2Z4Y5A6_SUMC1</name>